<reference evidence="3" key="3">
    <citation type="submission" date="2018-08" db="UniProtKB">
        <authorList>
            <consortium name="EnsemblPlants"/>
        </authorList>
    </citation>
    <scope>IDENTIFICATION</scope>
    <source>
        <strain evidence="3">cv. Bd21</strain>
    </source>
</reference>
<dbReference type="eggNOG" id="ENOG502SFAW">
    <property type="taxonomic scope" value="Eukaryota"/>
</dbReference>
<gene>
    <name evidence="3" type="primary">LOC104582827</name>
    <name evidence="2" type="ORF">BRADI_2g45030v3</name>
</gene>
<organism evidence="3">
    <name type="scientific">Brachypodium distachyon</name>
    <name type="common">Purple false brome</name>
    <name type="synonym">Trachynia distachya</name>
    <dbReference type="NCBI Taxonomy" id="15368"/>
    <lineage>
        <taxon>Eukaryota</taxon>
        <taxon>Viridiplantae</taxon>
        <taxon>Streptophyta</taxon>
        <taxon>Embryophyta</taxon>
        <taxon>Tracheophyta</taxon>
        <taxon>Spermatophyta</taxon>
        <taxon>Magnoliopsida</taxon>
        <taxon>Liliopsida</taxon>
        <taxon>Poales</taxon>
        <taxon>Poaceae</taxon>
        <taxon>BOP clade</taxon>
        <taxon>Pooideae</taxon>
        <taxon>Stipodae</taxon>
        <taxon>Brachypodieae</taxon>
        <taxon>Brachypodium</taxon>
    </lineage>
</organism>
<protein>
    <submittedName>
        <fullName evidence="2 3">Uncharacterized protein</fullName>
    </submittedName>
</protein>
<name>I1HPV5_BRADI</name>
<keyword evidence="4" id="KW-1185">Reference proteome</keyword>
<proteinExistence type="predicted"/>
<feature type="region of interest" description="Disordered" evidence="1">
    <location>
        <begin position="93"/>
        <end position="115"/>
    </location>
</feature>
<evidence type="ECO:0000313" key="4">
    <source>
        <dbReference type="Proteomes" id="UP000008810"/>
    </source>
</evidence>
<sequence length="128" mass="14100">MSMMSLQLLAPILGLPSRNGCTGRRLRVTVVSCKHNQSTDVQGASLTSRISRRDALSYVSSAFLATFLVTDRAEARTSRQENKRKVMEKLEKIREKALGPKEKNEGTGEEKGPVANLLIPPTLVDAYI</sequence>
<dbReference type="GeneID" id="104582827"/>
<dbReference type="HOGENOM" id="CLU_163610_0_0_1"/>
<evidence type="ECO:0000313" key="2">
    <source>
        <dbReference type="EMBL" id="KQK08948.1"/>
    </source>
</evidence>
<dbReference type="OMA" id="ACCKHNQ"/>
<dbReference type="KEGG" id="bdi:104582827"/>
<evidence type="ECO:0000313" key="3">
    <source>
        <dbReference type="EnsemblPlants" id="KQK08948"/>
    </source>
</evidence>
<feature type="compositionally biased region" description="Basic and acidic residues" evidence="1">
    <location>
        <begin position="93"/>
        <end position="112"/>
    </location>
</feature>
<dbReference type="OrthoDB" id="647720at2759"/>
<dbReference type="RefSeq" id="XP_010232080.1">
    <property type="nucleotide sequence ID" value="XM_010233778.3"/>
</dbReference>
<evidence type="ECO:0000256" key="1">
    <source>
        <dbReference type="SAM" id="MobiDB-lite"/>
    </source>
</evidence>
<accession>I1HPV5</accession>
<dbReference type="AlphaFoldDB" id="I1HPV5"/>
<dbReference type="ExpressionAtlas" id="I1HPV5">
    <property type="expression patterns" value="baseline and differential"/>
</dbReference>
<dbReference type="EMBL" id="CM000881">
    <property type="protein sequence ID" value="KQK08948.1"/>
    <property type="molecule type" value="Genomic_DNA"/>
</dbReference>
<reference evidence="2" key="2">
    <citation type="submission" date="2017-06" db="EMBL/GenBank/DDBJ databases">
        <title>WGS assembly of Brachypodium distachyon.</title>
        <authorList>
            <consortium name="The International Brachypodium Initiative"/>
            <person name="Lucas S."/>
            <person name="Harmon-Smith M."/>
            <person name="Lail K."/>
            <person name="Tice H."/>
            <person name="Grimwood J."/>
            <person name="Bruce D."/>
            <person name="Barry K."/>
            <person name="Shu S."/>
            <person name="Lindquist E."/>
            <person name="Wang M."/>
            <person name="Pitluck S."/>
            <person name="Vogel J.P."/>
            <person name="Garvin D.F."/>
            <person name="Mockler T.C."/>
            <person name="Schmutz J."/>
            <person name="Rokhsar D."/>
            <person name="Bevan M.W."/>
        </authorList>
    </citation>
    <scope>NUCLEOTIDE SEQUENCE</scope>
    <source>
        <strain evidence="2">Bd21</strain>
    </source>
</reference>
<dbReference type="STRING" id="15368.I1HPV5"/>
<dbReference type="Gramene" id="KQK08948">
    <property type="protein sequence ID" value="KQK08948"/>
    <property type="gene ID" value="BRADI_2g45030v3"/>
</dbReference>
<reference evidence="2 3" key="1">
    <citation type="journal article" date="2010" name="Nature">
        <title>Genome sequencing and analysis of the model grass Brachypodium distachyon.</title>
        <authorList>
            <consortium name="International Brachypodium Initiative"/>
        </authorList>
    </citation>
    <scope>NUCLEOTIDE SEQUENCE [LARGE SCALE GENOMIC DNA]</scope>
    <source>
        <strain evidence="2">Bd21</strain>
        <strain evidence="3">cv. Bd21</strain>
    </source>
</reference>
<dbReference type="EnsemblPlants" id="KQK08948">
    <property type="protein sequence ID" value="KQK08948"/>
    <property type="gene ID" value="BRADI_2g45030v3"/>
</dbReference>
<dbReference type="Proteomes" id="UP000008810">
    <property type="component" value="Chromosome 2"/>
</dbReference>